<dbReference type="EMBL" id="JACVVK020000416">
    <property type="protein sequence ID" value="KAK7475071.1"/>
    <property type="molecule type" value="Genomic_DNA"/>
</dbReference>
<keyword evidence="3" id="KW-1185">Reference proteome</keyword>
<reference evidence="1" key="3">
    <citation type="submission" date="2023-01" db="EMBL/GenBank/DDBJ databases">
        <authorList>
            <person name="Patra A."/>
        </authorList>
    </citation>
    <scope>NUCLEOTIDE SEQUENCE</scope>
    <source>
        <strain evidence="1">Wonlab-2016</strain>
        <tissue evidence="1">Foot muscle</tissue>
    </source>
</reference>
<proteinExistence type="predicted"/>
<protein>
    <submittedName>
        <fullName evidence="1">Uncharacterized protein</fullName>
    </submittedName>
</protein>
<sequence length="116" mass="12221">MLTGIRLPACTSGGVQVSETASDVIITCDQFSAQDTVQWSLIDEVGNTGTSAVGTCSPSTCNPTFPNLYGVSRPSSTVSQLTIKSPSRDLADYSIRCSTGVSTQVSCRLNTVCKYQ</sequence>
<reference evidence="1" key="1">
    <citation type="submission" date="2020-09" db="EMBL/GenBank/DDBJ databases">
        <authorList>
            <person name="Won Y."/>
        </authorList>
    </citation>
    <scope>NUCLEOTIDE SEQUENCE</scope>
    <source>
        <strain evidence="1">Wonlab-2016</strain>
        <tissue evidence="1">Foot muscle</tissue>
    </source>
</reference>
<organism evidence="1 3">
    <name type="scientific">Batillaria attramentaria</name>
    <dbReference type="NCBI Taxonomy" id="370345"/>
    <lineage>
        <taxon>Eukaryota</taxon>
        <taxon>Metazoa</taxon>
        <taxon>Spiralia</taxon>
        <taxon>Lophotrochozoa</taxon>
        <taxon>Mollusca</taxon>
        <taxon>Gastropoda</taxon>
        <taxon>Caenogastropoda</taxon>
        <taxon>Sorbeoconcha</taxon>
        <taxon>Cerithioidea</taxon>
        <taxon>Batillariidae</taxon>
        <taxon>Batillaria</taxon>
    </lineage>
</organism>
<gene>
    <name evidence="2" type="ORF">BaRGS_00033684</name>
    <name evidence="1" type="ORF">BaRGS_00039550</name>
</gene>
<dbReference type="AlphaFoldDB" id="A0ABD0J2U6"/>
<evidence type="ECO:0000313" key="2">
    <source>
        <dbReference type="EMBL" id="KAK7475071.1"/>
    </source>
</evidence>
<dbReference type="EMBL" id="JACVVK020000699">
    <property type="protein sequence ID" value="KAK7454704.1"/>
    <property type="molecule type" value="Genomic_DNA"/>
</dbReference>
<comment type="caution">
    <text evidence="1">The sequence shown here is derived from an EMBL/GenBank/DDBJ whole genome shotgun (WGS) entry which is preliminary data.</text>
</comment>
<evidence type="ECO:0000313" key="1">
    <source>
        <dbReference type="EMBL" id="KAK7454704.1"/>
    </source>
</evidence>
<reference evidence="1 3" key="2">
    <citation type="journal article" date="2023" name="Sci. Data">
        <title>Genome assembly of the Korean intertidal mud-creeper Batillaria attramentaria.</title>
        <authorList>
            <person name="Patra A.K."/>
            <person name="Ho P.T."/>
            <person name="Jun S."/>
            <person name="Lee S.J."/>
            <person name="Kim Y."/>
            <person name="Won Y.J."/>
        </authorList>
    </citation>
    <scope>NUCLEOTIDE SEQUENCE [LARGE SCALE GENOMIC DNA]</scope>
    <source>
        <strain evidence="1">Wonlab-2016</strain>
    </source>
</reference>
<accession>A0ABD0J2U6</accession>
<evidence type="ECO:0000313" key="3">
    <source>
        <dbReference type="Proteomes" id="UP001519460"/>
    </source>
</evidence>
<dbReference type="Proteomes" id="UP001519460">
    <property type="component" value="Unassembled WGS sequence"/>
</dbReference>
<name>A0ABD0J2U6_9CAEN</name>